<dbReference type="EMBL" id="MK500408">
    <property type="protein sequence ID" value="QBK89140.1"/>
    <property type="molecule type" value="Genomic_DNA"/>
</dbReference>
<gene>
    <name evidence="1" type="ORF">LCMiAC02_02340</name>
</gene>
<protein>
    <submittedName>
        <fullName evidence="1">Uncharacterized protein</fullName>
    </submittedName>
</protein>
<reference evidence="1" key="1">
    <citation type="journal article" date="2019" name="MBio">
        <title>Virus Genomes from Deep Sea Sediments Expand the Ocean Megavirome and Support Independent Origins of Viral Gigantism.</title>
        <authorList>
            <person name="Backstrom D."/>
            <person name="Yutin N."/>
            <person name="Jorgensen S.L."/>
            <person name="Dharamshi J."/>
            <person name="Homa F."/>
            <person name="Zaremba-Niedwiedzka K."/>
            <person name="Spang A."/>
            <person name="Wolf Y.I."/>
            <person name="Koonin E.V."/>
            <person name="Ettema T.J."/>
        </authorList>
    </citation>
    <scope>NUCLEOTIDE SEQUENCE</scope>
</reference>
<sequence length="81" mass="9152">MSSDRYIYIICQSVPETILLKSRVVLEQVASVIHLMARMVSIAVKHVGADKHVLGDFMYHQLGSMHPVSEWDVHAHAHTMV</sequence>
<name>A0A481Z1N7_9VIRU</name>
<accession>A0A481Z1N7</accession>
<proteinExistence type="predicted"/>
<evidence type="ECO:0000313" key="1">
    <source>
        <dbReference type="EMBL" id="QBK89140.1"/>
    </source>
</evidence>
<organism evidence="1">
    <name type="scientific">Mimivirus LCMiAC02</name>
    <dbReference type="NCBI Taxonomy" id="2506609"/>
    <lineage>
        <taxon>Viruses</taxon>
        <taxon>Varidnaviria</taxon>
        <taxon>Bamfordvirae</taxon>
        <taxon>Nucleocytoviricota</taxon>
        <taxon>Megaviricetes</taxon>
        <taxon>Imitervirales</taxon>
        <taxon>Mimiviridae</taxon>
        <taxon>Klosneuvirinae</taxon>
    </lineage>
</organism>